<evidence type="ECO:0000256" key="3">
    <source>
        <dbReference type="ARBA" id="ARBA00022448"/>
    </source>
</evidence>
<evidence type="ECO:0000256" key="5">
    <source>
        <dbReference type="ARBA" id="ARBA00022967"/>
    </source>
</evidence>
<keyword evidence="12" id="KW-1185">Reference proteome</keyword>
<protein>
    <recommendedName>
        <fullName evidence="10">NADH:quinone oxidoreductase/Mrp antiporter transmembrane domain-containing protein</fullName>
    </recommendedName>
</protein>
<gene>
    <name evidence="11" type="ORF">G4B88_010207</name>
</gene>
<dbReference type="GO" id="GO:0016020">
    <property type="term" value="C:membrane"/>
    <property type="evidence" value="ECO:0007669"/>
    <property type="project" value="UniProtKB-SubCell"/>
</dbReference>
<dbReference type="PANTHER" id="PTHR42829:SF2">
    <property type="entry name" value="NADH-UBIQUINONE OXIDOREDUCTASE CHAIN 5"/>
    <property type="match status" value="1"/>
</dbReference>
<dbReference type="PANTHER" id="PTHR42829">
    <property type="entry name" value="NADH-UBIQUINONE OXIDOREDUCTASE CHAIN 5"/>
    <property type="match status" value="1"/>
</dbReference>
<sequence length="81" mass="9133">METTVGYSPNKSQNLVLMGGTLSLCGIPPLGCFWSKDEILTHSWLYSPIFAIIDCSTAGFTTFYMFRIYLPHFTQLNQEGM</sequence>
<dbReference type="GO" id="GO:0009507">
    <property type="term" value="C:chloroplast"/>
    <property type="evidence" value="ECO:0007669"/>
    <property type="project" value="TreeGrafter"/>
</dbReference>
<evidence type="ECO:0000256" key="1">
    <source>
        <dbReference type="ARBA" id="ARBA00004141"/>
    </source>
</evidence>
<accession>A0A7J6I6D9</accession>
<keyword evidence="8 9" id="KW-0472">Membrane</keyword>
<dbReference type="InterPro" id="IPR001750">
    <property type="entry name" value="ND/Mrp_TM"/>
</dbReference>
<evidence type="ECO:0000313" key="11">
    <source>
        <dbReference type="EMBL" id="KAF4402755.1"/>
    </source>
</evidence>
<keyword evidence="7" id="KW-0520">NAD</keyword>
<feature type="transmembrane region" description="Helical" evidence="9">
    <location>
        <begin position="44"/>
        <end position="66"/>
    </location>
</feature>
<dbReference type="GO" id="GO:0008137">
    <property type="term" value="F:NADH dehydrogenase (ubiquinone) activity"/>
    <property type="evidence" value="ECO:0007669"/>
    <property type="project" value="InterPro"/>
</dbReference>
<keyword evidence="4 9" id="KW-0812">Transmembrane</keyword>
<keyword evidence="3" id="KW-0813">Transport</keyword>
<dbReference type="GO" id="GO:0015990">
    <property type="term" value="P:electron transport coupled proton transport"/>
    <property type="evidence" value="ECO:0007669"/>
    <property type="project" value="TreeGrafter"/>
</dbReference>
<keyword evidence="5" id="KW-1278">Translocase</keyword>
<evidence type="ECO:0000256" key="6">
    <source>
        <dbReference type="ARBA" id="ARBA00022989"/>
    </source>
</evidence>
<comment type="similarity">
    <text evidence="2">Belongs to the complex I subunit 5 family.</text>
</comment>
<dbReference type="EMBL" id="JAATIQ010000006">
    <property type="protein sequence ID" value="KAF4402755.1"/>
    <property type="molecule type" value="Genomic_DNA"/>
</dbReference>
<dbReference type="InterPro" id="IPR003945">
    <property type="entry name" value="NU5C-like"/>
</dbReference>
<evidence type="ECO:0000313" key="12">
    <source>
        <dbReference type="Proteomes" id="UP000583929"/>
    </source>
</evidence>
<evidence type="ECO:0000256" key="7">
    <source>
        <dbReference type="ARBA" id="ARBA00023027"/>
    </source>
</evidence>
<reference evidence="11 12" key="1">
    <citation type="journal article" date="2020" name="bioRxiv">
        <title>Sequence and annotation of 42 cannabis genomes reveals extensive copy number variation in cannabinoid synthesis and pathogen resistance genes.</title>
        <authorList>
            <person name="Mckernan K.J."/>
            <person name="Helbert Y."/>
            <person name="Kane L.T."/>
            <person name="Ebling H."/>
            <person name="Zhang L."/>
            <person name="Liu B."/>
            <person name="Eaton Z."/>
            <person name="Mclaughlin S."/>
            <person name="Kingan S."/>
            <person name="Baybayan P."/>
            <person name="Concepcion G."/>
            <person name="Jordan M."/>
            <person name="Riva A."/>
            <person name="Barbazuk W."/>
            <person name="Harkins T."/>
        </authorList>
    </citation>
    <scope>NUCLEOTIDE SEQUENCE [LARGE SCALE GENOMIC DNA]</scope>
    <source>
        <strain evidence="12">cv. Jamaican Lion 4</strain>
        <tissue evidence="11">Leaf</tissue>
    </source>
</reference>
<evidence type="ECO:0000256" key="8">
    <source>
        <dbReference type="ARBA" id="ARBA00023136"/>
    </source>
</evidence>
<proteinExistence type="inferred from homology"/>
<name>A0A7J6I6D9_CANSA</name>
<dbReference type="GO" id="GO:0042773">
    <property type="term" value="P:ATP synthesis coupled electron transport"/>
    <property type="evidence" value="ECO:0007669"/>
    <property type="project" value="InterPro"/>
</dbReference>
<comment type="caution">
    <text evidence="11">The sequence shown here is derived from an EMBL/GenBank/DDBJ whole genome shotgun (WGS) entry which is preliminary data.</text>
</comment>
<dbReference type="GO" id="GO:0003954">
    <property type="term" value="F:NADH dehydrogenase activity"/>
    <property type="evidence" value="ECO:0007669"/>
    <property type="project" value="TreeGrafter"/>
</dbReference>
<evidence type="ECO:0000256" key="2">
    <source>
        <dbReference type="ARBA" id="ARBA00008200"/>
    </source>
</evidence>
<dbReference type="AlphaFoldDB" id="A0A7J6I6D9"/>
<evidence type="ECO:0000256" key="4">
    <source>
        <dbReference type="ARBA" id="ARBA00022692"/>
    </source>
</evidence>
<feature type="domain" description="NADH:quinone oxidoreductase/Mrp antiporter transmembrane" evidence="10">
    <location>
        <begin position="15"/>
        <end position="57"/>
    </location>
</feature>
<organism evidence="11 12">
    <name type="scientific">Cannabis sativa</name>
    <name type="common">Hemp</name>
    <name type="synonym">Marijuana</name>
    <dbReference type="NCBI Taxonomy" id="3483"/>
    <lineage>
        <taxon>Eukaryota</taxon>
        <taxon>Viridiplantae</taxon>
        <taxon>Streptophyta</taxon>
        <taxon>Embryophyta</taxon>
        <taxon>Tracheophyta</taxon>
        <taxon>Spermatophyta</taxon>
        <taxon>Magnoliopsida</taxon>
        <taxon>eudicotyledons</taxon>
        <taxon>Gunneridae</taxon>
        <taxon>Pentapetalae</taxon>
        <taxon>rosids</taxon>
        <taxon>fabids</taxon>
        <taxon>Rosales</taxon>
        <taxon>Cannabaceae</taxon>
        <taxon>Cannabis</taxon>
    </lineage>
</organism>
<dbReference type="Pfam" id="PF00361">
    <property type="entry name" value="Proton_antipo_M"/>
    <property type="match status" value="1"/>
</dbReference>
<comment type="subcellular location">
    <subcellularLocation>
        <location evidence="1">Membrane</location>
        <topology evidence="1">Multi-pass membrane protein</topology>
    </subcellularLocation>
</comment>
<dbReference type="Proteomes" id="UP000583929">
    <property type="component" value="Unassembled WGS sequence"/>
</dbReference>
<evidence type="ECO:0000256" key="9">
    <source>
        <dbReference type="SAM" id="Phobius"/>
    </source>
</evidence>
<keyword evidence="6 9" id="KW-1133">Transmembrane helix</keyword>
<evidence type="ECO:0000259" key="10">
    <source>
        <dbReference type="Pfam" id="PF00361"/>
    </source>
</evidence>